<reference evidence="3" key="1">
    <citation type="submission" date="2022-12" db="EMBL/GenBank/DDBJ databases">
        <title>Reference genome sequencing for broad-spectrum identification of bacterial and archaeal isolates by mass spectrometry.</title>
        <authorList>
            <person name="Sekiguchi Y."/>
            <person name="Tourlousse D.M."/>
        </authorList>
    </citation>
    <scope>NUCLEOTIDE SEQUENCE</scope>
    <source>
        <strain evidence="3">ASRB1</strain>
    </source>
</reference>
<dbReference type="AlphaFoldDB" id="A0A9W6D1T2"/>
<comment type="caution">
    <text evidence="3">The sequence shown here is derived from an EMBL/GenBank/DDBJ whole genome shotgun (WGS) entry which is preliminary data.</text>
</comment>
<comment type="similarity">
    <text evidence="1">Belongs to the glycosyltransferase 2 family. WaaE/KdtX subfamily.</text>
</comment>
<dbReference type="Gene3D" id="3.90.550.10">
    <property type="entry name" value="Spore Coat Polysaccharide Biosynthesis Protein SpsA, Chain A"/>
    <property type="match status" value="1"/>
</dbReference>
<proteinExistence type="inferred from homology"/>
<evidence type="ECO:0000313" key="4">
    <source>
        <dbReference type="Proteomes" id="UP001144372"/>
    </source>
</evidence>
<gene>
    <name evidence="3" type="ORF">DAMNIGENAA_00680</name>
</gene>
<feature type="domain" description="Glycosyltransferase 2-like" evidence="2">
    <location>
        <begin position="6"/>
        <end position="105"/>
    </location>
</feature>
<dbReference type="PANTHER" id="PTHR43630">
    <property type="entry name" value="POLY-BETA-1,6-N-ACETYL-D-GLUCOSAMINE SYNTHASE"/>
    <property type="match status" value="1"/>
</dbReference>
<evidence type="ECO:0000256" key="1">
    <source>
        <dbReference type="ARBA" id="ARBA00038494"/>
    </source>
</evidence>
<dbReference type="Proteomes" id="UP001144372">
    <property type="component" value="Unassembled WGS sequence"/>
</dbReference>
<evidence type="ECO:0000259" key="2">
    <source>
        <dbReference type="Pfam" id="PF00535"/>
    </source>
</evidence>
<protein>
    <recommendedName>
        <fullName evidence="2">Glycosyltransferase 2-like domain-containing protein</fullName>
    </recommendedName>
</protein>
<dbReference type="CDD" id="cd02511">
    <property type="entry name" value="Beta4Glucosyltransferase"/>
    <property type="match status" value="1"/>
</dbReference>
<name>A0A9W6D1T2_9BACT</name>
<sequence length="249" mass="28946">MAHRISVTILTRNNQDRIERCLSSLKGFDEIILLDNGSTDKTLERASAFPNVRIFESEFLGFGPLKNLAAHHATHDWILNIDSDEMLTSEAFQEIRQLVLHDNHIYSLPRENHYAGKVIKCCGWHPDRVLRLYNRRHTAFNDKLVHESLIVGKSSRIVDLHQPIKHFSFENASDLLDKMQNYARLFALENRGKKKSSPSKAISHAVMSFLKNFFWQRGFLYGYRGLLISVSNANGVFYKYMMLYEENRK</sequence>
<dbReference type="SUPFAM" id="SSF53448">
    <property type="entry name" value="Nucleotide-diphospho-sugar transferases"/>
    <property type="match status" value="1"/>
</dbReference>
<dbReference type="RefSeq" id="WP_281791689.1">
    <property type="nucleotide sequence ID" value="NZ_BSDR01000001.1"/>
</dbReference>
<dbReference type="Pfam" id="PF00535">
    <property type="entry name" value="Glycos_transf_2"/>
    <property type="match status" value="1"/>
</dbReference>
<dbReference type="PANTHER" id="PTHR43630:SF2">
    <property type="entry name" value="GLYCOSYLTRANSFERASE"/>
    <property type="match status" value="1"/>
</dbReference>
<dbReference type="InterPro" id="IPR001173">
    <property type="entry name" value="Glyco_trans_2-like"/>
</dbReference>
<dbReference type="InterPro" id="IPR029044">
    <property type="entry name" value="Nucleotide-diphossugar_trans"/>
</dbReference>
<accession>A0A9W6D1T2</accession>
<keyword evidence="4" id="KW-1185">Reference proteome</keyword>
<organism evidence="3 4">
    <name type="scientific">Desulforhabdus amnigena</name>
    <dbReference type="NCBI Taxonomy" id="40218"/>
    <lineage>
        <taxon>Bacteria</taxon>
        <taxon>Pseudomonadati</taxon>
        <taxon>Thermodesulfobacteriota</taxon>
        <taxon>Syntrophobacteria</taxon>
        <taxon>Syntrophobacterales</taxon>
        <taxon>Syntrophobacteraceae</taxon>
        <taxon>Desulforhabdus</taxon>
    </lineage>
</organism>
<evidence type="ECO:0000313" key="3">
    <source>
        <dbReference type="EMBL" id="GLI32635.1"/>
    </source>
</evidence>
<dbReference type="EMBL" id="BSDR01000001">
    <property type="protein sequence ID" value="GLI32635.1"/>
    <property type="molecule type" value="Genomic_DNA"/>
</dbReference>